<evidence type="ECO:0000313" key="4">
    <source>
        <dbReference type="RefSeq" id="XP_020109273.1"/>
    </source>
</evidence>
<proteinExistence type="predicted"/>
<dbReference type="InterPro" id="IPR044824">
    <property type="entry name" value="MAIN-like"/>
</dbReference>
<dbReference type="AlphaFoldDB" id="A0A6P5GTS0"/>
<dbReference type="Pfam" id="PF10536">
    <property type="entry name" value="PMD"/>
    <property type="match status" value="1"/>
</dbReference>
<sequence>MIYVSETQYHARFYSQAATNDIDVGFLENPIGDREVDNEQGTESVSTCATLDFTCASLDVTCRTVDVSVRNVDVTLLHPYTIVMKFLIILSMKEMIMTSVIARHQRTAFIQFQTDRYCPTHGPQLYRLQLEERKVDHDQHMADLEEAGPVDESVLIDSIYIGISRRSVRRAWRNLNQWIWIISGAQICYDSQDSTVFLDYGVCSSISLYLGLWSRDGDGSPDLHFPYGEMTINTSGCGGYFRSSCRWSACHGDLTDPMDRDLSELLGVVRMASSWPDSLRLDIPALPSYHLMLRLDSCATAPAYCVWFSWGSAALAYLYRALGTTSLKDKVECCCFATLVQIWAWDHLHVGRPTGVGAIADMADCPLGCRWTNAGGLRFGANVRTTDIEFYRDELDQQRETQITWRPYTDAVLEVLPAFCVQGSEVWRSRTTLICFHIVELHVPDRVLRQFGLLQHIPIHVETIRRFTSQGRPDEHWGHFHAAHIERWGQRLQSIIDQHLIVGDDPVQATSIYMEWYWQITRRWISRPVQRPPLTYQPRGQTERALVDAIRQTQYSIRSLVHDRPSYEAMIDVLTGIDIDLDSVLEYIPTIPVATDIRGRDFGHASTSGHHHRQTPTSAGSPSPSDVADIPAAPERFPTRPLDLDLLLPPPVSRDHFTFVYSRRHAASSSQARPTSRPATIEETQAIPEHREGVMIADLDAMADIEAIDDIPIADLVVEGGRRRGRGRARGRGRGRRGRGRSRG</sequence>
<accession>A0A6P5GTS0</accession>
<evidence type="ECO:0000313" key="3">
    <source>
        <dbReference type="Proteomes" id="UP000515123"/>
    </source>
</evidence>
<dbReference type="GeneID" id="109724752"/>
<reference evidence="4" key="2">
    <citation type="submission" date="2025-08" db="UniProtKB">
        <authorList>
            <consortium name="RefSeq"/>
        </authorList>
    </citation>
    <scope>IDENTIFICATION</scope>
    <source>
        <tissue evidence="4">Leaf</tissue>
    </source>
</reference>
<dbReference type="GO" id="GO:0010073">
    <property type="term" value="P:meristem maintenance"/>
    <property type="evidence" value="ECO:0007669"/>
    <property type="project" value="InterPro"/>
</dbReference>
<evidence type="ECO:0000256" key="1">
    <source>
        <dbReference type="SAM" id="MobiDB-lite"/>
    </source>
</evidence>
<keyword evidence="3" id="KW-1185">Reference proteome</keyword>
<feature type="region of interest" description="Disordered" evidence="1">
    <location>
        <begin position="719"/>
        <end position="744"/>
    </location>
</feature>
<feature type="compositionally biased region" description="Polar residues" evidence="1">
    <location>
        <begin position="615"/>
        <end position="624"/>
    </location>
</feature>
<name>A0A6P5GTS0_ANACO</name>
<reference evidence="3" key="1">
    <citation type="journal article" date="2015" name="Nat. Genet.">
        <title>The pineapple genome and the evolution of CAM photosynthesis.</title>
        <authorList>
            <person name="Ming R."/>
            <person name="VanBuren R."/>
            <person name="Wai C.M."/>
            <person name="Tang H."/>
            <person name="Schatz M.C."/>
            <person name="Bowers J.E."/>
            <person name="Lyons E."/>
            <person name="Wang M.L."/>
            <person name="Chen J."/>
            <person name="Biggers E."/>
            <person name="Zhang J."/>
            <person name="Huang L."/>
            <person name="Zhang L."/>
            <person name="Miao W."/>
            <person name="Zhang J."/>
            <person name="Ye Z."/>
            <person name="Miao C."/>
            <person name="Lin Z."/>
            <person name="Wang H."/>
            <person name="Zhou H."/>
            <person name="Yim W.C."/>
            <person name="Priest H.D."/>
            <person name="Zheng C."/>
            <person name="Woodhouse M."/>
            <person name="Edger P.P."/>
            <person name="Guyot R."/>
            <person name="Guo H.B."/>
            <person name="Guo H."/>
            <person name="Zheng G."/>
            <person name="Singh R."/>
            <person name="Sharma A."/>
            <person name="Min X."/>
            <person name="Zheng Y."/>
            <person name="Lee H."/>
            <person name="Gurtowski J."/>
            <person name="Sedlazeck F.J."/>
            <person name="Harkess A."/>
            <person name="McKain M.R."/>
            <person name="Liao Z."/>
            <person name="Fang J."/>
            <person name="Liu J."/>
            <person name="Zhang X."/>
            <person name="Zhang Q."/>
            <person name="Hu W."/>
            <person name="Qin Y."/>
            <person name="Wang K."/>
            <person name="Chen L.Y."/>
            <person name="Shirley N."/>
            <person name="Lin Y.R."/>
            <person name="Liu L.Y."/>
            <person name="Hernandez A.G."/>
            <person name="Wright C.L."/>
            <person name="Bulone V."/>
            <person name="Tuskan G.A."/>
            <person name="Heath K."/>
            <person name="Zee F."/>
            <person name="Moore P.H."/>
            <person name="Sunkar R."/>
            <person name="Leebens-Mack J.H."/>
            <person name="Mockler T."/>
            <person name="Bennetzen J.L."/>
            <person name="Freeling M."/>
            <person name="Sankoff D."/>
            <person name="Paterson A.H."/>
            <person name="Zhu X."/>
            <person name="Yang X."/>
            <person name="Smith J.A."/>
            <person name="Cushman J.C."/>
            <person name="Paull R.E."/>
            <person name="Yu Q."/>
        </authorList>
    </citation>
    <scope>NUCLEOTIDE SEQUENCE [LARGE SCALE GENOMIC DNA]</scope>
    <source>
        <strain evidence="3">cv. F153</strain>
    </source>
</reference>
<feature type="domain" description="Aminotransferase-like plant mobile" evidence="2">
    <location>
        <begin position="308"/>
        <end position="517"/>
    </location>
</feature>
<dbReference type="InterPro" id="IPR019557">
    <property type="entry name" value="AminoTfrase-like_pln_mobile"/>
</dbReference>
<feature type="region of interest" description="Disordered" evidence="1">
    <location>
        <begin position="602"/>
        <end position="635"/>
    </location>
</feature>
<dbReference type="PANTHER" id="PTHR46033:SF62">
    <property type="entry name" value="AMINOTRANSFERASE-LIKE PLANT MOBILE DOMAIN-CONTAINING PROTEIN"/>
    <property type="match status" value="1"/>
</dbReference>
<dbReference type="RefSeq" id="XP_020109273.1">
    <property type="nucleotide sequence ID" value="XM_020253684.1"/>
</dbReference>
<organism evidence="3 4">
    <name type="scientific">Ananas comosus</name>
    <name type="common">Pineapple</name>
    <name type="synonym">Ananas ananas</name>
    <dbReference type="NCBI Taxonomy" id="4615"/>
    <lineage>
        <taxon>Eukaryota</taxon>
        <taxon>Viridiplantae</taxon>
        <taxon>Streptophyta</taxon>
        <taxon>Embryophyta</taxon>
        <taxon>Tracheophyta</taxon>
        <taxon>Spermatophyta</taxon>
        <taxon>Magnoliopsida</taxon>
        <taxon>Liliopsida</taxon>
        <taxon>Poales</taxon>
        <taxon>Bromeliaceae</taxon>
        <taxon>Bromelioideae</taxon>
        <taxon>Ananas</taxon>
    </lineage>
</organism>
<protein>
    <submittedName>
        <fullName evidence="4">Uncharacterized protein LOC109724752</fullName>
    </submittedName>
</protein>
<dbReference type="PANTHER" id="PTHR46033">
    <property type="entry name" value="PROTEIN MAIN-LIKE 2"/>
    <property type="match status" value="1"/>
</dbReference>
<feature type="compositionally biased region" description="Basic residues" evidence="1">
    <location>
        <begin position="723"/>
        <end position="744"/>
    </location>
</feature>
<gene>
    <name evidence="4" type="primary">LOC109724752</name>
</gene>
<dbReference type="OrthoDB" id="593744at2759"/>
<dbReference type="Proteomes" id="UP000515123">
    <property type="component" value="Linkage group 19"/>
</dbReference>
<evidence type="ECO:0000259" key="2">
    <source>
        <dbReference type="Pfam" id="PF10536"/>
    </source>
</evidence>